<dbReference type="PANTHER" id="PTHR43818">
    <property type="entry name" value="BCDNA.GH03377"/>
    <property type="match status" value="1"/>
</dbReference>
<comment type="caution">
    <text evidence="5">The sequence shown here is derived from an EMBL/GenBank/DDBJ whole genome shotgun (WGS) entry which is preliminary data.</text>
</comment>
<feature type="chain" id="PRO_5012652651" evidence="3">
    <location>
        <begin position="22"/>
        <end position="402"/>
    </location>
</feature>
<reference evidence="5 6" key="1">
    <citation type="submission" date="2017-09" db="EMBL/GenBank/DDBJ databases">
        <title>Sphingomonas spermidinifaciens 9NM-10, whole genome shotgun sequence.</title>
        <authorList>
            <person name="Feng G."/>
            <person name="Zhu H."/>
        </authorList>
    </citation>
    <scope>NUCLEOTIDE SEQUENCE [LARGE SCALE GENOMIC DNA]</scope>
    <source>
        <strain evidence="5 6">9NM-10</strain>
    </source>
</reference>
<dbReference type="EMBL" id="NWMW01000001">
    <property type="protein sequence ID" value="PCD04289.1"/>
    <property type="molecule type" value="Genomic_DNA"/>
</dbReference>
<dbReference type="InterPro" id="IPR055170">
    <property type="entry name" value="GFO_IDH_MocA-like_dom"/>
</dbReference>
<dbReference type="RefSeq" id="WP_096342683.1">
    <property type="nucleotide sequence ID" value="NZ_NWMW01000001.1"/>
</dbReference>
<dbReference type="PROSITE" id="PS51318">
    <property type="entry name" value="TAT"/>
    <property type="match status" value="1"/>
</dbReference>
<organism evidence="5 6">
    <name type="scientific">Sphingomonas spermidinifaciens</name>
    <dbReference type="NCBI Taxonomy" id="1141889"/>
    <lineage>
        <taxon>Bacteria</taxon>
        <taxon>Pseudomonadati</taxon>
        <taxon>Pseudomonadota</taxon>
        <taxon>Alphaproteobacteria</taxon>
        <taxon>Sphingomonadales</taxon>
        <taxon>Sphingomonadaceae</taxon>
        <taxon>Sphingomonas</taxon>
    </lineage>
</organism>
<dbReference type="AlphaFoldDB" id="A0A2A4B922"/>
<proteinExistence type="predicted"/>
<dbReference type="InterPro" id="IPR050463">
    <property type="entry name" value="Gfo/Idh/MocA_oxidrdct_glycsds"/>
</dbReference>
<evidence type="ECO:0000256" key="2">
    <source>
        <dbReference type="SAM" id="MobiDB-lite"/>
    </source>
</evidence>
<dbReference type="Gene3D" id="3.40.50.720">
    <property type="entry name" value="NAD(P)-binding Rossmann-like Domain"/>
    <property type="match status" value="1"/>
</dbReference>
<dbReference type="OrthoDB" id="9768836at2"/>
<dbReference type="GO" id="GO:0016491">
    <property type="term" value="F:oxidoreductase activity"/>
    <property type="evidence" value="ECO:0007669"/>
    <property type="project" value="UniProtKB-KW"/>
</dbReference>
<sequence>MQQVDRRALLAGLGISSAAMAMSGAHAQSTAQGNAAPERGPPRGPDPSARDRIRFAVIGLDHPHIYAMTDALIRGGGTLAMVHAPDAKQRAAFLDRYGDVRLARSEAEVLEARDIQLVASAAIPDLRAPLGIRVMRAGKDFLSDKPGITSLAQLAAVRRTITETRRKFAILYSERYEVRAAVRAGELVKAGAIGKVVQTVNLAPHRMSPASRPDWFWDTARYGGILTDIGSHQADQFLFYTGSTRAEVVSAQAGNVGTPQHPRFQDFGDMTLRGDGGTGYVRVDWFTPDGLSTWGDGRLFILGTQGFIELRKYIDVAGRPGGDHLFITDAKGSRHEDCSRVPLPFGPQFVSDVVERTAVAQDQRQALLAAELVLRAQAKATPPVMDSAAVQSAADRSARRRR</sequence>
<feature type="signal peptide" evidence="3">
    <location>
        <begin position="1"/>
        <end position="21"/>
    </location>
</feature>
<evidence type="ECO:0000259" key="4">
    <source>
        <dbReference type="Pfam" id="PF22725"/>
    </source>
</evidence>
<dbReference type="InterPro" id="IPR036291">
    <property type="entry name" value="NAD(P)-bd_dom_sf"/>
</dbReference>
<keyword evidence="3" id="KW-0732">Signal</keyword>
<feature type="domain" description="GFO/IDH/MocA-like oxidoreductase" evidence="4">
    <location>
        <begin position="183"/>
        <end position="308"/>
    </location>
</feature>
<dbReference type="SUPFAM" id="SSF55347">
    <property type="entry name" value="Glyceraldehyde-3-phosphate dehydrogenase-like, C-terminal domain"/>
    <property type="match status" value="1"/>
</dbReference>
<name>A0A2A4B922_9SPHN</name>
<feature type="region of interest" description="Disordered" evidence="2">
    <location>
        <begin position="24"/>
        <end position="50"/>
    </location>
</feature>
<evidence type="ECO:0000313" key="6">
    <source>
        <dbReference type="Proteomes" id="UP000218366"/>
    </source>
</evidence>
<gene>
    <name evidence="5" type="ORF">COC42_08380</name>
</gene>
<dbReference type="SUPFAM" id="SSF51735">
    <property type="entry name" value="NAD(P)-binding Rossmann-fold domains"/>
    <property type="match status" value="1"/>
</dbReference>
<dbReference type="Proteomes" id="UP000218366">
    <property type="component" value="Unassembled WGS sequence"/>
</dbReference>
<accession>A0A2A4B922</accession>
<keyword evidence="1" id="KW-0560">Oxidoreductase</keyword>
<evidence type="ECO:0000256" key="1">
    <source>
        <dbReference type="ARBA" id="ARBA00023002"/>
    </source>
</evidence>
<keyword evidence="6" id="KW-1185">Reference proteome</keyword>
<dbReference type="Pfam" id="PF22725">
    <property type="entry name" value="GFO_IDH_MocA_C3"/>
    <property type="match status" value="1"/>
</dbReference>
<dbReference type="InterPro" id="IPR006311">
    <property type="entry name" value="TAT_signal"/>
</dbReference>
<protein>
    <submittedName>
        <fullName evidence="5">Oxidoreductase</fullName>
    </submittedName>
</protein>
<evidence type="ECO:0000313" key="5">
    <source>
        <dbReference type="EMBL" id="PCD04289.1"/>
    </source>
</evidence>
<dbReference type="PANTHER" id="PTHR43818:SF11">
    <property type="entry name" value="BCDNA.GH03377"/>
    <property type="match status" value="1"/>
</dbReference>
<dbReference type="Gene3D" id="3.30.360.10">
    <property type="entry name" value="Dihydrodipicolinate Reductase, domain 2"/>
    <property type="match status" value="1"/>
</dbReference>
<evidence type="ECO:0000256" key="3">
    <source>
        <dbReference type="SAM" id="SignalP"/>
    </source>
</evidence>